<comment type="caution">
    <text evidence="1">The sequence shown here is derived from an EMBL/GenBank/DDBJ whole genome shotgun (WGS) entry which is preliminary data.</text>
</comment>
<proteinExistence type="predicted"/>
<reference evidence="1 2" key="1">
    <citation type="submission" date="2016-04" db="EMBL/GenBank/DDBJ databases">
        <title>The genome of Intoshia linei affirms orthonectids as highly simplified spiralians.</title>
        <authorList>
            <person name="Mikhailov K.V."/>
            <person name="Slusarev G.S."/>
            <person name="Nikitin M.A."/>
            <person name="Logacheva M.D."/>
            <person name="Penin A."/>
            <person name="Aleoshin V."/>
            <person name="Panchin Y.V."/>
        </authorList>
    </citation>
    <scope>NUCLEOTIDE SEQUENCE [LARGE SCALE GENOMIC DNA]</scope>
    <source>
        <strain evidence="1">Intl2013</strain>
        <tissue evidence="1">Whole animal</tissue>
    </source>
</reference>
<name>A0A177BCX7_9BILA</name>
<keyword evidence="2" id="KW-1185">Reference proteome</keyword>
<feature type="non-terminal residue" evidence="1">
    <location>
        <position position="1"/>
    </location>
</feature>
<dbReference type="OrthoDB" id="6149831at2759"/>
<evidence type="ECO:0000313" key="1">
    <source>
        <dbReference type="EMBL" id="OAF72036.1"/>
    </source>
</evidence>
<protein>
    <submittedName>
        <fullName evidence="1">Uncharacterized protein</fullName>
    </submittedName>
</protein>
<organism evidence="1 2">
    <name type="scientific">Intoshia linei</name>
    <dbReference type="NCBI Taxonomy" id="1819745"/>
    <lineage>
        <taxon>Eukaryota</taxon>
        <taxon>Metazoa</taxon>
        <taxon>Spiralia</taxon>
        <taxon>Lophotrochozoa</taxon>
        <taxon>Mesozoa</taxon>
        <taxon>Orthonectida</taxon>
        <taxon>Rhopaluridae</taxon>
        <taxon>Intoshia</taxon>
    </lineage>
</organism>
<evidence type="ECO:0000313" key="2">
    <source>
        <dbReference type="Proteomes" id="UP000078046"/>
    </source>
</evidence>
<sequence length="400" mass="46975">CMHNIDETADFSNIGWSNIPVDILSKINVLNKKILLLNSNTLNEIENKYKILLINIVTLDISKNRLTKLDDSIKKLKSLQILNISSNLFVKFPIRVMMLDRLVHLNVSNNNIKLIPRNCIKYLYDLNSLICDNCGFNIQEEFDLISNLSEIHQDSQKNKRNVKISSELDEEIYYIDYKKSTMQNSINDTETTKTCIDDNILRNYQSCDDIQYQYISKLKQNNEMIDEKIKNFEFPQSHLAKLKDLQNISDDYMLNKIDNVDPRLDDAKNDQKKIASYFQNNLNKMTNQMEELKLNDSKILHIQRETNKNSPFSKYFENQKAFDGYINQILDNKKIVEDINHQNDLRKYHSFVISSDLNRLKIIDNIKMVQLQLEYFSAIEINKIYESNNTAIQFVVVVLI</sequence>
<dbReference type="EMBL" id="LWCA01000007">
    <property type="protein sequence ID" value="OAF72036.1"/>
    <property type="molecule type" value="Genomic_DNA"/>
</dbReference>
<accession>A0A177BCX7</accession>
<dbReference type="SUPFAM" id="SSF52058">
    <property type="entry name" value="L domain-like"/>
    <property type="match status" value="1"/>
</dbReference>
<dbReference type="Gene3D" id="3.80.10.10">
    <property type="entry name" value="Ribonuclease Inhibitor"/>
    <property type="match status" value="1"/>
</dbReference>
<dbReference type="Proteomes" id="UP000078046">
    <property type="component" value="Unassembled WGS sequence"/>
</dbReference>
<dbReference type="AlphaFoldDB" id="A0A177BCX7"/>
<gene>
    <name evidence="1" type="ORF">A3Q56_00167</name>
</gene>
<dbReference type="InterPro" id="IPR032675">
    <property type="entry name" value="LRR_dom_sf"/>
</dbReference>